<organism evidence="2 3">
    <name type="scientific">Falsiroseomonas oleicola</name>
    <dbReference type="NCBI Taxonomy" id="2801474"/>
    <lineage>
        <taxon>Bacteria</taxon>
        <taxon>Pseudomonadati</taxon>
        <taxon>Pseudomonadota</taxon>
        <taxon>Alphaproteobacteria</taxon>
        <taxon>Acetobacterales</taxon>
        <taxon>Roseomonadaceae</taxon>
        <taxon>Falsiroseomonas</taxon>
    </lineage>
</organism>
<feature type="transmembrane region" description="Helical" evidence="1">
    <location>
        <begin position="31"/>
        <end position="50"/>
    </location>
</feature>
<gene>
    <name evidence="2" type="ORF">JJQ90_07260</name>
</gene>
<dbReference type="EMBL" id="JAERQM010000002">
    <property type="protein sequence ID" value="MBU8543499.1"/>
    <property type="molecule type" value="Genomic_DNA"/>
</dbReference>
<keyword evidence="3" id="KW-1185">Reference proteome</keyword>
<dbReference type="RefSeq" id="WP_216873949.1">
    <property type="nucleotide sequence ID" value="NZ_JAERQM010000002.1"/>
</dbReference>
<proteinExistence type="predicted"/>
<reference evidence="2 3" key="1">
    <citation type="submission" date="2021-01" db="EMBL/GenBank/DDBJ databases">
        <title>Roseomonas sp. nov, a bacterium isolated from an oil production mixture in Yumen Oilfield.</title>
        <authorList>
            <person name="Wu D."/>
        </authorList>
    </citation>
    <scope>NUCLEOTIDE SEQUENCE [LARGE SCALE GENOMIC DNA]</scope>
    <source>
        <strain evidence="2 3">ROY-5-3</strain>
    </source>
</reference>
<feature type="transmembrane region" description="Helical" evidence="1">
    <location>
        <begin position="84"/>
        <end position="103"/>
    </location>
</feature>
<dbReference type="Proteomes" id="UP000689967">
    <property type="component" value="Unassembled WGS sequence"/>
</dbReference>
<keyword evidence="1" id="KW-0812">Transmembrane</keyword>
<evidence type="ECO:0000256" key="1">
    <source>
        <dbReference type="SAM" id="Phobius"/>
    </source>
</evidence>
<accession>A0ABS6H4A4</accession>
<evidence type="ECO:0000313" key="3">
    <source>
        <dbReference type="Proteomes" id="UP000689967"/>
    </source>
</evidence>
<feature type="transmembrane region" description="Helical" evidence="1">
    <location>
        <begin position="57"/>
        <end position="78"/>
    </location>
</feature>
<evidence type="ECO:0000313" key="2">
    <source>
        <dbReference type="EMBL" id="MBU8543499.1"/>
    </source>
</evidence>
<sequence>MLMLFKIAASAAVIGGINLLARHNPQLGGWIAALPLISILSMIWLGVDGAPPAEIRAFTVTVLWGLVPTATVLGIIAVAMGQGLSLPLALGCGAVAWGFYTLAARHYGLLG</sequence>
<keyword evidence="1" id="KW-0472">Membrane</keyword>
<protein>
    <submittedName>
        <fullName evidence="2">DUF3147 family protein</fullName>
    </submittedName>
</protein>
<name>A0ABS6H4A4_9PROT</name>
<keyword evidence="1" id="KW-1133">Transmembrane helix</keyword>
<comment type="caution">
    <text evidence="2">The sequence shown here is derived from an EMBL/GenBank/DDBJ whole genome shotgun (WGS) entry which is preliminary data.</text>
</comment>